<dbReference type="NCBIfam" id="TIGR01087">
    <property type="entry name" value="murD"/>
    <property type="match status" value="1"/>
</dbReference>
<dbReference type="GO" id="GO:0005524">
    <property type="term" value="F:ATP binding"/>
    <property type="evidence" value="ECO:0007669"/>
    <property type="project" value="UniProtKB-UniRule"/>
</dbReference>
<keyword evidence="5 7" id="KW-0547">Nucleotide-binding</keyword>
<evidence type="ECO:0000259" key="9">
    <source>
        <dbReference type="Pfam" id="PF02875"/>
    </source>
</evidence>
<keyword evidence="7 8" id="KW-0961">Cell wall biogenesis/degradation</keyword>
<sequence>MVFQNKKVAIIGAGVEGVSTAKYLVSQGAEVTVLDKTPESKVESGTLSQLRNLSVGWCFGKNYLANLQSFDIMFRSPGVKRDLPEIIGAERRGADITSQTKLFFDLCPAPIIGVTGTKGKGTTTSLIYEILKAAGKKVFLGGNIGKPPLDFLDEVPTDSIVVLELSSFQLVDLHKSPHIAVILMVTSEHLDWHKSIEEYVKAKEPIVKYQNENDFVVINADFPTSRNLGEASRAQKYYFSTKKNVEHGSYIDKDFVVSVTNGWTTIVRGDEIKIPGEHNLQNICAAVAVAGILEIPPEIISKSVKEFKGLPHRLEFVREIDGVKYYNDSASTTPETAIAAIRAFKNPKVAILGGSSKQSDFTELGRVIASENVKSVILIGVEADRIKESINNVGRFSGEVVDGLKTMSEIVKKAKELAEPGDVVILSPACASFDMFKNYPDRGDQFKEAVNSLKN</sequence>
<dbReference type="Pfam" id="PF21799">
    <property type="entry name" value="MurD-like_N"/>
    <property type="match status" value="1"/>
</dbReference>
<keyword evidence="7 8" id="KW-0573">Peptidoglycan synthesis</keyword>
<dbReference type="Proteomes" id="UP000178493">
    <property type="component" value="Unassembled WGS sequence"/>
</dbReference>
<dbReference type="UniPathway" id="UPA00219"/>
<comment type="catalytic activity">
    <reaction evidence="7 8">
        <text>UDP-N-acetyl-alpha-D-muramoyl-L-alanine + D-glutamate + ATP = UDP-N-acetyl-alpha-D-muramoyl-L-alanyl-D-glutamate + ADP + phosphate + H(+)</text>
        <dbReference type="Rhea" id="RHEA:16429"/>
        <dbReference type="ChEBI" id="CHEBI:15378"/>
        <dbReference type="ChEBI" id="CHEBI:29986"/>
        <dbReference type="ChEBI" id="CHEBI:30616"/>
        <dbReference type="ChEBI" id="CHEBI:43474"/>
        <dbReference type="ChEBI" id="CHEBI:83898"/>
        <dbReference type="ChEBI" id="CHEBI:83900"/>
        <dbReference type="ChEBI" id="CHEBI:456216"/>
        <dbReference type="EC" id="6.3.2.9"/>
    </reaction>
</comment>
<evidence type="ECO:0000256" key="8">
    <source>
        <dbReference type="RuleBase" id="RU003664"/>
    </source>
</evidence>
<accession>A0A1G1W5U0</accession>
<evidence type="ECO:0000259" key="10">
    <source>
        <dbReference type="Pfam" id="PF08245"/>
    </source>
</evidence>
<dbReference type="InterPro" id="IPR004101">
    <property type="entry name" value="Mur_ligase_C"/>
</dbReference>
<keyword evidence="7 8" id="KW-0133">Cell shape</keyword>
<evidence type="ECO:0000256" key="4">
    <source>
        <dbReference type="ARBA" id="ARBA00022598"/>
    </source>
</evidence>
<dbReference type="GO" id="GO:0051301">
    <property type="term" value="P:cell division"/>
    <property type="evidence" value="ECO:0007669"/>
    <property type="project" value="UniProtKB-KW"/>
</dbReference>
<comment type="subcellular location">
    <subcellularLocation>
        <location evidence="1 7 8">Cytoplasm</location>
    </subcellularLocation>
</comment>
<organism evidence="11 12">
    <name type="scientific">Candidatus Woykebacteria bacterium GWB1_45_5</name>
    <dbReference type="NCBI Taxonomy" id="1802592"/>
    <lineage>
        <taxon>Bacteria</taxon>
        <taxon>Candidatus Woykeibacteriota</taxon>
    </lineage>
</organism>
<feature type="domain" description="Mur ligase C-terminal" evidence="9">
    <location>
        <begin position="312"/>
        <end position="430"/>
    </location>
</feature>
<feature type="domain" description="Mur ligase central" evidence="10">
    <location>
        <begin position="114"/>
        <end position="290"/>
    </location>
</feature>
<comment type="similarity">
    <text evidence="7">Belongs to the MurCDEF family.</text>
</comment>
<evidence type="ECO:0000256" key="5">
    <source>
        <dbReference type="ARBA" id="ARBA00022741"/>
    </source>
</evidence>
<protein>
    <recommendedName>
        <fullName evidence="7 8">UDP-N-acetylmuramoylalanine--D-glutamate ligase</fullName>
        <ecNumber evidence="7 8">6.3.2.9</ecNumber>
    </recommendedName>
    <alternativeName>
        <fullName evidence="7">D-glutamic acid-adding enzyme</fullName>
    </alternativeName>
    <alternativeName>
        <fullName evidence="7">UDP-N-acetylmuramoyl-L-alanyl-D-glutamate synthetase</fullName>
    </alternativeName>
</protein>
<dbReference type="Pfam" id="PF02875">
    <property type="entry name" value="Mur_ligase_C"/>
    <property type="match status" value="1"/>
</dbReference>
<dbReference type="SUPFAM" id="SSF51984">
    <property type="entry name" value="MurCD N-terminal domain"/>
    <property type="match status" value="1"/>
</dbReference>
<keyword evidence="4 7" id="KW-0436">Ligase</keyword>
<keyword evidence="3 7" id="KW-0963">Cytoplasm</keyword>
<evidence type="ECO:0000256" key="2">
    <source>
        <dbReference type="ARBA" id="ARBA00004752"/>
    </source>
</evidence>
<feature type="binding site" evidence="7">
    <location>
        <begin position="116"/>
        <end position="122"/>
    </location>
    <ligand>
        <name>ATP</name>
        <dbReference type="ChEBI" id="CHEBI:30616"/>
    </ligand>
</feature>
<dbReference type="SUPFAM" id="SSF53244">
    <property type="entry name" value="MurD-like peptide ligases, peptide-binding domain"/>
    <property type="match status" value="1"/>
</dbReference>
<comment type="function">
    <text evidence="7 8">Cell wall formation. Catalyzes the addition of glutamate to the nucleotide precursor UDP-N-acetylmuramoyl-L-alanine (UMA).</text>
</comment>
<proteinExistence type="inferred from homology"/>
<dbReference type="AlphaFoldDB" id="A0A1G1W5U0"/>
<evidence type="ECO:0000256" key="3">
    <source>
        <dbReference type="ARBA" id="ARBA00022490"/>
    </source>
</evidence>
<keyword evidence="7 8" id="KW-0131">Cell cycle</keyword>
<dbReference type="Pfam" id="PF08245">
    <property type="entry name" value="Mur_ligase_M"/>
    <property type="match status" value="1"/>
</dbReference>
<comment type="caution">
    <text evidence="11">The sequence shown here is derived from an EMBL/GenBank/DDBJ whole genome shotgun (WGS) entry which is preliminary data.</text>
</comment>
<dbReference type="InterPro" id="IPR013221">
    <property type="entry name" value="Mur_ligase_cen"/>
</dbReference>
<gene>
    <name evidence="7" type="primary">murD</name>
    <name evidence="11" type="ORF">A2126_01970</name>
</gene>
<evidence type="ECO:0000313" key="12">
    <source>
        <dbReference type="Proteomes" id="UP000178493"/>
    </source>
</evidence>
<evidence type="ECO:0000256" key="1">
    <source>
        <dbReference type="ARBA" id="ARBA00004496"/>
    </source>
</evidence>
<dbReference type="Gene3D" id="3.40.50.720">
    <property type="entry name" value="NAD(P)-binding Rossmann-like Domain"/>
    <property type="match status" value="1"/>
</dbReference>
<dbReference type="SUPFAM" id="SSF53623">
    <property type="entry name" value="MurD-like peptide ligases, catalytic domain"/>
    <property type="match status" value="1"/>
</dbReference>
<dbReference type="HAMAP" id="MF_00639">
    <property type="entry name" value="MurD"/>
    <property type="match status" value="1"/>
</dbReference>
<dbReference type="InterPro" id="IPR005762">
    <property type="entry name" value="MurD"/>
</dbReference>
<dbReference type="InterPro" id="IPR036615">
    <property type="entry name" value="Mur_ligase_C_dom_sf"/>
</dbReference>
<reference evidence="11 12" key="1">
    <citation type="journal article" date="2016" name="Nat. Commun.">
        <title>Thousands of microbial genomes shed light on interconnected biogeochemical processes in an aquifer system.</title>
        <authorList>
            <person name="Anantharaman K."/>
            <person name="Brown C.T."/>
            <person name="Hug L.A."/>
            <person name="Sharon I."/>
            <person name="Castelle C.J."/>
            <person name="Probst A.J."/>
            <person name="Thomas B.C."/>
            <person name="Singh A."/>
            <person name="Wilkins M.J."/>
            <person name="Karaoz U."/>
            <person name="Brodie E.L."/>
            <person name="Williams K.H."/>
            <person name="Hubbard S.S."/>
            <person name="Banfield J.F."/>
        </authorList>
    </citation>
    <scope>NUCLEOTIDE SEQUENCE [LARGE SCALE GENOMIC DNA]</scope>
</reference>
<name>A0A1G1W5U0_9BACT</name>
<evidence type="ECO:0000256" key="7">
    <source>
        <dbReference type="HAMAP-Rule" id="MF_00639"/>
    </source>
</evidence>
<dbReference type="PANTHER" id="PTHR43692:SF1">
    <property type="entry name" value="UDP-N-ACETYLMURAMOYLALANINE--D-GLUTAMATE LIGASE"/>
    <property type="match status" value="1"/>
</dbReference>
<dbReference type="Gene3D" id="3.40.1190.10">
    <property type="entry name" value="Mur-like, catalytic domain"/>
    <property type="match status" value="1"/>
</dbReference>
<keyword evidence="6 7" id="KW-0067">ATP-binding</keyword>
<evidence type="ECO:0000313" key="11">
    <source>
        <dbReference type="EMBL" id="OGY23062.1"/>
    </source>
</evidence>
<keyword evidence="7 8" id="KW-0132">Cell division</keyword>
<dbReference type="EMBL" id="MHCO01000038">
    <property type="protein sequence ID" value="OGY23062.1"/>
    <property type="molecule type" value="Genomic_DNA"/>
</dbReference>
<comment type="pathway">
    <text evidence="2 7 8">Cell wall biogenesis; peptidoglycan biosynthesis.</text>
</comment>
<dbReference type="GO" id="GO:0008360">
    <property type="term" value="P:regulation of cell shape"/>
    <property type="evidence" value="ECO:0007669"/>
    <property type="project" value="UniProtKB-KW"/>
</dbReference>
<dbReference type="GO" id="GO:0071555">
    <property type="term" value="P:cell wall organization"/>
    <property type="evidence" value="ECO:0007669"/>
    <property type="project" value="UniProtKB-KW"/>
</dbReference>
<dbReference type="EC" id="6.3.2.9" evidence="7 8"/>
<dbReference type="InterPro" id="IPR036565">
    <property type="entry name" value="Mur-like_cat_sf"/>
</dbReference>
<dbReference type="GO" id="GO:0009252">
    <property type="term" value="P:peptidoglycan biosynthetic process"/>
    <property type="evidence" value="ECO:0007669"/>
    <property type="project" value="UniProtKB-UniRule"/>
</dbReference>
<dbReference type="GO" id="GO:0008764">
    <property type="term" value="F:UDP-N-acetylmuramoylalanine-D-glutamate ligase activity"/>
    <property type="evidence" value="ECO:0007669"/>
    <property type="project" value="UniProtKB-UniRule"/>
</dbReference>
<dbReference type="GO" id="GO:0005737">
    <property type="term" value="C:cytoplasm"/>
    <property type="evidence" value="ECO:0007669"/>
    <property type="project" value="UniProtKB-SubCell"/>
</dbReference>
<dbReference type="PANTHER" id="PTHR43692">
    <property type="entry name" value="UDP-N-ACETYLMURAMOYLALANINE--D-GLUTAMATE LIGASE"/>
    <property type="match status" value="1"/>
</dbReference>
<evidence type="ECO:0000256" key="6">
    <source>
        <dbReference type="ARBA" id="ARBA00022840"/>
    </source>
</evidence>
<dbReference type="Gene3D" id="3.90.190.20">
    <property type="entry name" value="Mur ligase, C-terminal domain"/>
    <property type="match status" value="1"/>
</dbReference>